<protein>
    <recommendedName>
        <fullName evidence="3">Ras-GEF domain-containing protein</fullName>
    </recommendedName>
</protein>
<dbReference type="GO" id="GO:0005085">
    <property type="term" value="F:guanyl-nucleotide exchange factor activity"/>
    <property type="evidence" value="ECO:0007669"/>
    <property type="project" value="UniProtKB-KW"/>
</dbReference>
<dbReference type="Proteomes" id="UP000324800">
    <property type="component" value="Unassembled WGS sequence"/>
</dbReference>
<dbReference type="EMBL" id="SNRW01005518">
    <property type="protein sequence ID" value="KAA6384917.1"/>
    <property type="molecule type" value="Genomic_DNA"/>
</dbReference>
<dbReference type="GO" id="GO:0007264">
    <property type="term" value="P:small GTPase-mediated signal transduction"/>
    <property type="evidence" value="ECO:0007669"/>
    <property type="project" value="InterPro"/>
</dbReference>
<name>A0A5J4VQI9_9EUKA</name>
<reference evidence="4 5" key="1">
    <citation type="submission" date="2019-03" db="EMBL/GenBank/DDBJ databases">
        <title>Single cell metagenomics reveals metabolic interactions within the superorganism composed of flagellate Streblomastix strix and complex community of Bacteroidetes bacteria on its surface.</title>
        <authorList>
            <person name="Treitli S.C."/>
            <person name="Kolisko M."/>
            <person name="Husnik F."/>
            <person name="Keeling P."/>
            <person name="Hampl V."/>
        </authorList>
    </citation>
    <scope>NUCLEOTIDE SEQUENCE [LARGE SCALE GENOMIC DNA]</scope>
    <source>
        <strain evidence="4">ST1C</strain>
    </source>
</reference>
<keyword evidence="1 2" id="KW-0344">Guanine-nucleotide releasing factor</keyword>
<dbReference type="SUPFAM" id="SSF48366">
    <property type="entry name" value="Ras GEF"/>
    <property type="match status" value="1"/>
</dbReference>
<evidence type="ECO:0000259" key="3">
    <source>
        <dbReference type="PROSITE" id="PS50009"/>
    </source>
</evidence>
<accession>A0A5J4VQI9</accession>
<dbReference type="InterPro" id="IPR023578">
    <property type="entry name" value="Ras_GEF_dom_sf"/>
</dbReference>
<feature type="domain" description="Ras-GEF" evidence="3">
    <location>
        <begin position="39"/>
        <end position="301"/>
    </location>
</feature>
<dbReference type="AlphaFoldDB" id="A0A5J4VQI9"/>
<dbReference type="OrthoDB" id="546434at2759"/>
<proteinExistence type="predicted"/>
<sequence length="304" mass="34970">MPKLSKEKQFPIPILPEIFKQFLLDPTFYSCEIQLLQFDPREIARQLTLLESGMCRSIQNIELVDTAWMTKKNVIIGKQKRIKVESFNDPITGELIRKEEEIEDDIIKVESLTQFAPHVHEIIQHTNAMMKWIPTCILSGQDIDRQAEIVTYFLDVGQELLNLHNYQGIFEIGLGMTWDRQITNQTQMLKKLDRNHISKWNEIKEMTTLKGGGYKGIKDLSEKAESPYIPIIPEILKHLAKVDISGNIVDGLANIGKARSIWNIISRLRYSLTRPYNYAPVPQIQSFLRSLAERSCMGDTKAGQ</sequence>
<dbReference type="InterPro" id="IPR008937">
    <property type="entry name" value="Ras-like_GEF"/>
</dbReference>
<dbReference type="Gene3D" id="1.10.840.10">
    <property type="entry name" value="Ras guanine-nucleotide exchange factors catalytic domain"/>
    <property type="match status" value="1"/>
</dbReference>
<dbReference type="InterPro" id="IPR036964">
    <property type="entry name" value="RASGEF_cat_dom_sf"/>
</dbReference>
<dbReference type="PANTHER" id="PTHR23113:SF99">
    <property type="entry name" value="RASGEF DOMAIN-CONTAINING PROTEIN"/>
    <property type="match status" value="1"/>
</dbReference>
<evidence type="ECO:0000256" key="1">
    <source>
        <dbReference type="ARBA" id="ARBA00022658"/>
    </source>
</evidence>
<dbReference type="PANTHER" id="PTHR23113">
    <property type="entry name" value="GUANINE NUCLEOTIDE EXCHANGE FACTOR"/>
    <property type="match status" value="1"/>
</dbReference>
<evidence type="ECO:0000256" key="2">
    <source>
        <dbReference type="PROSITE-ProRule" id="PRU00168"/>
    </source>
</evidence>
<dbReference type="SMART" id="SM00147">
    <property type="entry name" value="RasGEF"/>
    <property type="match status" value="1"/>
</dbReference>
<comment type="caution">
    <text evidence="4">The sequence shown here is derived from an EMBL/GenBank/DDBJ whole genome shotgun (WGS) entry which is preliminary data.</text>
</comment>
<evidence type="ECO:0000313" key="4">
    <source>
        <dbReference type="EMBL" id="KAA6384917.1"/>
    </source>
</evidence>
<dbReference type="InterPro" id="IPR001895">
    <property type="entry name" value="RASGEF_cat_dom"/>
</dbReference>
<organism evidence="4 5">
    <name type="scientific">Streblomastix strix</name>
    <dbReference type="NCBI Taxonomy" id="222440"/>
    <lineage>
        <taxon>Eukaryota</taxon>
        <taxon>Metamonada</taxon>
        <taxon>Preaxostyla</taxon>
        <taxon>Oxymonadida</taxon>
        <taxon>Streblomastigidae</taxon>
        <taxon>Streblomastix</taxon>
    </lineage>
</organism>
<evidence type="ECO:0000313" key="5">
    <source>
        <dbReference type="Proteomes" id="UP000324800"/>
    </source>
</evidence>
<dbReference type="PROSITE" id="PS50009">
    <property type="entry name" value="RASGEF_CAT"/>
    <property type="match status" value="1"/>
</dbReference>
<gene>
    <name evidence="4" type="ORF">EZS28_019556</name>
</gene>
<dbReference type="Pfam" id="PF00617">
    <property type="entry name" value="RasGEF"/>
    <property type="match status" value="1"/>
</dbReference>